<evidence type="ECO:0000313" key="3">
    <source>
        <dbReference type="EMBL" id="PWB95775.1"/>
    </source>
</evidence>
<sequence>MPRLGPVISPSSSDGDTHGKEPMRTRIVMARKPEAAACAARERAKRDARDKGKRLDPRSLIAAEFVVLATSLSPNDHPGADVLALYRLRWQIELAFKRLKSLLRLDCLPAKTEKGGRSWIYAHLILAILTDECSQDLLDSSP</sequence>
<dbReference type="AlphaFoldDB" id="A0A2U1SVW6"/>
<feature type="region of interest" description="Disordered" evidence="1">
    <location>
        <begin position="1"/>
        <end position="25"/>
    </location>
</feature>
<dbReference type="GO" id="GO:0006313">
    <property type="term" value="P:DNA transposition"/>
    <property type="evidence" value="ECO:0007669"/>
    <property type="project" value="InterPro"/>
</dbReference>
<feature type="domain" description="Transposase IS4-like" evidence="2">
    <location>
        <begin position="42"/>
        <end position="127"/>
    </location>
</feature>
<dbReference type="PANTHER" id="PTHR33258">
    <property type="entry name" value="TRANSPOSASE INSL FOR INSERTION SEQUENCE ELEMENT IS186A-RELATED"/>
    <property type="match status" value="1"/>
</dbReference>
<organism evidence="3 4">
    <name type="scientific">Methylosinus sporium</name>
    <dbReference type="NCBI Taxonomy" id="428"/>
    <lineage>
        <taxon>Bacteria</taxon>
        <taxon>Pseudomonadati</taxon>
        <taxon>Pseudomonadota</taxon>
        <taxon>Alphaproteobacteria</taxon>
        <taxon>Hyphomicrobiales</taxon>
        <taxon>Methylocystaceae</taxon>
        <taxon>Methylosinus</taxon>
    </lineage>
</organism>
<evidence type="ECO:0000256" key="1">
    <source>
        <dbReference type="SAM" id="MobiDB-lite"/>
    </source>
</evidence>
<evidence type="ECO:0000313" key="4">
    <source>
        <dbReference type="Proteomes" id="UP000245137"/>
    </source>
</evidence>
<comment type="caution">
    <text evidence="3">The sequence shown here is derived from an EMBL/GenBank/DDBJ whole genome shotgun (WGS) entry which is preliminary data.</text>
</comment>
<gene>
    <name evidence="3" type="ORF">C5689_01360</name>
</gene>
<dbReference type="Proteomes" id="UP000245137">
    <property type="component" value="Unassembled WGS sequence"/>
</dbReference>
<dbReference type="InterPro" id="IPR012337">
    <property type="entry name" value="RNaseH-like_sf"/>
</dbReference>
<accession>A0A2U1SVW6</accession>
<dbReference type="InterPro" id="IPR002559">
    <property type="entry name" value="Transposase_11"/>
</dbReference>
<keyword evidence="4" id="KW-1185">Reference proteome</keyword>
<feature type="compositionally biased region" description="Basic and acidic residues" evidence="1">
    <location>
        <begin position="15"/>
        <end position="24"/>
    </location>
</feature>
<evidence type="ECO:0000259" key="2">
    <source>
        <dbReference type="Pfam" id="PF01609"/>
    </source>
</evidence>
<protein>
    <recommendedName>
        <fullName evidence="2">Transposase IS4-like domain-containing protein</fullName>
    </recommendedName>
</protein>
<dbReference type="SUPFAM" id="SSF53098">
    <property type="entry name" value="Ribonuclease H-like"/>
    <property type="match status" value="1"/>
</dbReference>
<proteinExistence type="predicted"/>
<dbReference type="PANTHER" id="PTHR33258:SF1">
    <property type="entry name" value="TRANSPOSASE INSL FOR INSERTION SEQUENCE ELEMENT IS186A-RELATED"/>
    <property type="match status" value="1"/>
</dbReference>
<dbReference type="GO" id="GO:0004803">
    <property type="term" value="F:transposase activity"/>
    <property type="evidence" value="ECO:0007669"/>
    <property type="project" value="InterPro"/>
</dbReference>
<name>A0A2U1SVW6_METSR</name>
<dbReference type="GO" id="GO:0003677">
    <property type="term" value="F:DNA binding"/>
    <property type="evidence" value="ECO:0007669"/>
    <property type="project" value="InterPro"/>
</dbReference>
<dbReference type="EMBL" id="PUIV01000001">
    <property type="protein sequence ID" value="PWB95775.1"/>
    <property type="molecule type" value="Genomic_DNA"/>
</dbReference>
<reference evidence="3 4" key="1">
    <citation type="journal article" date="2018" name="Appl. Microbiol. Biotechnol.">
        <title>Co-cultivation of the strictly anaerobic methanogen Methanosarcina barkeri with aerobic methanotrophs in an oxygen-limited membrane bioreactor.</title>
        <authorList>
            <person name="In 't Zandt M.H."/>
            <person name="van den Bosch T.J.M."/>
            <person name="Rijkers R."/>
            <person name="van Kessel M.A.H.J."/>
            <person name="Jetten M.S.M."/>
            <person name="Welte C.U."/>
        </authorList>
    </citation>
    <scope>NUCLEOTIDE SEQUENCE [LARGE SCALE GENOMIC DNA]</scope>
    <source>
        <strain evidence="3 4">DSM 17706</strain>
    </source>
</reference>
<dbReference type="Pfam" id="PF01609">
    <property type="entry name" value="DDE_Tnp_1"/>
    <property type="match status" value="1"/>
</dbReference>